<reference evidence="10 11" key="1">
    <citation type="submission" date="2022-06" db="EMBL/GenBank/DDBJ databases">
        <authorList>
            <person name="So Y."/>
        </authorList>
    </citation>
    <scope>NUCLEOTIDE SEQUENCE [LARGE SCALE GENOMIC DNA]</scope>
    <source>
        <strain evidence="10 11">STR3</strain>
    </source>
</reference>
<comment type="catalytic activity">
    <reaction evidence="1">
        <text>aldehydo-D-ribose 5-phosphate = D-ribulose 5-phosphate</text>
        <dbReference type="Rhea" id="RHEA:14657"/>
        <dbReference type="ChEBI" id="CHEBI:58121"/>
        <dbReference type="ChEBI" id="CHEBI:58273"/>
        <dbReference type="EC" id="5.3.1.6"/>
    </reaction>
</comment>
<comment type="subunit">
    <text evidence="4">Homodimer.</text>
</comment>
<evidence type="ECO:0000256" key="3">
    <source>
        <dbReference type="ARBA" id="ARBA00008754"/>
    </source>
</evidence>
<name>A0ABT1KYY7_9ACTN</name>
<dbReference type="Proteomes" id="UP001204524">
    <property type="component" value="Unassembled WGS sequence"/>
</dbReference>
<evidence type="ECO:0000256" key="7">
    <source>
        <dbReference type="ARBA" id="ARBA00023235"/>
    </source>
</evidence>
<evidence type="ECO:0000256" key="6">
    <source>
        <dbReference type="ARBA" id="ARBA00014007"/>
    </source>
</evidence>
<evidence type="ECO:0000313" key="10">
    <source>
        <dbReference type="EMBL" id="MCP3422579.1"/>
    </source>
</evidence>
<dbReference type="InterPro" id="IPR011860">
    <property type="entry name" value="Rib-5-P_Isoase_Actino"/>
</dbReference>
<evidence type="ECO:0000256" key="2">
    <source>
        <dbReference type="ARBA" id="ARBA00004988"/>
    </source>
</evidence>
<keyword evidence="7 10" id="KW-0413">Isomerase</keyword>
<proteinExistence type="inferred from homology"/>
<dbReference type="SUPFAM" id="SSF89623">
    <property type="entry name" value="Ribose/Galactose isomerase RpiB/AlsB"/>
    <property type="match status" value="1"/>
</dbReference>
<dbReference type="PANTHER" id="PTHR30345">
    <property type="entry name" value="RIBOSE-5-PHOSPHATE ISOMERASE B"/>
    <property type="match status" value="1"/>
</dbReference>
<dbReference type="GO" id="GO:0004751">
    <property type="term" value="F:ribose-5-phosphate isomerase activity"/>
    <property type="evidence" value="ECO:0007669"/>
    <property type="project" value="UniProtKB-EC"/>
</dbReference>
<feature type="compositionally biased region" description="Polar residues" evidence="9">
    <location>
        <begin position="173"/>
        <end position="182"/>
    </location>
</feature>
<feature type="region of interest" description="Disordered" evidence="9">
    <location>
        <begin position="146"/>
        <end position="182"/>
    </location>
</feature>
<dbReference type="EC" id="5.3.1.6" evidence="5"/>
<dbReference type="RefSeq" id="WP_254181780.1">
    <property type="nucleotide sequence ID" value="NZ_JANARS010000005.1"/>
</dbReference>
<dbReference type="PANTHER" id="PTHR30345:SF0">
    <property type="entry name" value="DNA DAMAGE-REPAIR_TOLERATION PROTEIN DRT102"/>
    <property type="match status" value="1"/>
</dbReference>
<evidence type="ECO:0000313" key="11">
    <source>
        <dbReference type="Proteomes" id="UP001204524"/>
    </source>
</evidence>
<dbReference type="NCBIfam" id="TIGR02133">
    <property type="entry name" value="RPI_actino"/>
    <property type="match status" value="1"/>
</dbReference>
<comment type="caution">
    <text evidence="10">The sequence shown here is derived from an EMBL/GenBank/DDBJ whole genome shotgun (WGS) entry which is preliminary data.</text>
</comment>
<evidence type="ECO:0000256" key="9">
    <source>
        <dbReference type="SAM" id="MobiDB-lite"/>
    </source>
</evidence>
<dbReference type="EMBL" id="JANARS010000005">
    <property type="protein sequence ID" value="MCP3422579.1"/>
    <property type="molecule type" value="Genomic_DNA"/>
</dbReference>
<evidence type="ECO:0000256" key="4">
    <source>
        <dbReference type="ARBA" id="ARBA00011738"/>
    </source>
</evidence>
<comment type="pathway">
    <text evidence="2">Carbohydrate degradation; pentose phosphate pathway; D-ribose 5-phosphate from D-ribulose 5-phosphate (non-oxidative stage): step 1/1.</text>
</comment>
<sequence length="182" mass="19581">MRVHLGSDHAGLELKDHLMTWLVDHDYEVVDHGPFVYDALDDYPCFCLRAAEGVAADRAEGMDSLGVVIGGSGNGEQIAANKVEGIRCALAWSEETAMLAREHNDANVVSVGGRMHPVDDMTRFVEVFLTTPFSGDERHVRRIGQLSTYDESGELPPLPESALRGPDADGPATDTSSDGADA</sequence>
<evidence type="ECO:0000256" key="8">
    <source>
        <dbReference type="ARBA" id="ARBA00032117"/>
    </source>
</evidence>
<dbReference type="Pfam" id="PF02502">
    <property type="entry name" value="LacAB_rpiB"/>
    <property type="match status" value="1"/>
</dbReference>
<dbReference type="PIRSF" id="PIRSF005384">
    <property type="entry name" value="RpiB_LacA_B"/>
    <property type="match status" value="1"/>
</dbReference>
<protein>
    <recommendedName>
        <fullName evidence="6">Ribose-5-phosphate isomerase B</fullName>
        <ecNumber evidence="5">5.3.1.6</ecNumber>
    </recommendedName>
    <alternativeName>
        <fullName evidence="8">Phosphoriboisomerase B</fullName>
    </alternativeName>
</protein>
<gene>
    <name evidence="10" type="ORF">NCI01_12300</name>
</gene>
<organism evidence="10 11">
    <name type="scientific">Nocardioides pinisoli</name>
    <dbReference type="NCBI Taxonomy" id="2950279"/>
    <lineage>
        <taxon>Bacteria</taxon>
        <taxon>Bacillati</taxon>
        <taxon>Actinomycetota</taxon>
        <taxon>Actinomycetes</taxon>
        <taxon>Propionibacteriales</taxon>
        <taxon>Nocardioidaceae</taxon>
        <taxon>Nocardioides</taxon>
    </lineage>
</organism>
<dbReference type="InterPro" id="IPR036569">
    <property type="entry name" value="RpiB_LacA_LacB_sf"/>
</dbReference>
<evidence type="ECO:0000256" key="1">
    <source>
        <dbReference type="ARBA" id="ARBA00001713"/>
    </source>
</evidence>
<comment type="similarity">
    <text evidence="3">Belongs to the LacAB/RpiB family.</text>
</comment>
<dbReference type="Gene3D" id="3.40.1400.10">
    <property type="entry name" value="Sugar-phosphate isomerase, RpiB/LacA/LacB"/>
    <property type="match status" value="1"/>
</dbReference>
<dbReference type="NCBIfam" id="TIGR00689">
    <property type="entry name" value="rpiB_lacA_lacB"/>
    <property type="match status" value="1"/>
</dbReference>
<dbReference type="InterPro" id="IPR003500">
    <property type="entry name" value="RpiB_LacA_LacB"/>
</dbReference>
<dbReference type="NCBIfam" id="NF004051">
    <property type="entry name" value="PRK05571.1"/>
    <property type="match status" value="1"/>
</dbReference>
<keyword evidence="11" id="KW-1185">Reference proteome</keyword>
<evidence type="ECO:0000256" key="5">
    <source>
        <dbReference type="ARBA" id="ARBA00011959"/>
    </source>
</evidence>
<accession>A0ABT1KYY7</accession>